<keyword evidence="3" id="KW-1185">Reference proteome</keyword>
<proteinExistence type="predicted"/>
<dbReference type="EMBL" id="CP022163">
    <property type="protein sequence ID" value="ATB33238.1"/>
    <property type="molecule type" value="Genomic_DNA"/>
</dbReference>
<feature type="compositionally biased region" description="Pro residues" evidence="1">
    <location>
        <begin position="145"/>
        <end position="162"/>
    </location>
</feature>
<accession>A0A250IPN7</accession>
<reference evidence="2 3" key="1">
    <citation type="submission" date="2017-06" db="EMBL/GenBank/DDBJ databases">
        <authorList>
            <person name="Kim H.J."/>
            <person name="Triplett B.A."/>
        </authorList>
    </citation>
    <scope>NUCLEOTIDE SEQUENCE [LARGE SCALE GENOMIC DNA]</scope>
    <source>
        <strain evidence="2 3">DSM 14713</strain>
    </source>
</reference>
<dbReference type="AlphaFoldDB" id="A0A250IPN7"/>
<gene>
    <name evidence="2" type="ORF">MEBOL_006727</name>
</gene>
<evidence type="ECO:0000256" key="1">
    <source>
        <dbReference type="SAM" id="MobiDB-lite"/>
    </source>
</evidence>
<evidence type="ECO:0000313" key="3">
    <source>
        <dbReference type="Proteomes" id="UP000217289"/>
    </source>
</evidence>
<feature type="compositionally biased region" description="Polar residues" evidence="1">
    <location>
        <begin position="53"/>
        <end position="69"/>
    </location>
</feature>
<protein>
    <submittedName>
        <fullName evidence="2">Uncharacterized protein</fullName>
    </submittedName>
</protein>
<feature type="region of interest" description="Disordered" evidence="1">
    <location>
        <begin position="333"/>
        <end position="360"/>
    </location>
</feature>
<dbReference type="Proteomes" id="UP000217289">
    <property type="component" value="Chromosome"/>
</dbReference>
<feature type="region of interest" description="Disordered" evidence="1">
    <location>
        <begin position="126"/>
        <end position="311"/>
    </location>
</feature>
<dbReference type="KEGG" id="mbd:MEBOL_006727"/>
<sequence length="716" mass="75268">MKYALDPRLLPPGGVPVQCTRCSHVFIAGTPEPAPRPAAKPAPKPAPARPPSAVNSTLLYGANNSNHPNPDTGGAPIPTGTQVFGMAPQTPQVPSIAPVAAPKAPPAAARPSAVALKTQTFGAVPQPTPAVAKAAPPAAGRPPAGAAPPPTGKPPMGAPPPQTAGKPPVGAPPPQTTQVFGAVPPPAPAPKPQGRVPPVAGTSPSVPGARPTPARPSGTPPQPMAAAKPPVKTEDVPWGPEPVGTSPFTVTASPLMGLPQGALRTEPLDEPSAQVFSQPPGLLPRHAAPERIPPEPEPLLPEPSIGVAATTPIELPDEILNQLNRPLSELMAEEEPLPREPLPREPPLQGGPTPALSKPLELPPELIENAGKPARDDTQDKLKAKRLKRRALLIGGGVLVIGLTAVLSSPSFRAKSDVLPPATQEAREKAVALLRRDDATSQEEALTQLKILSAEHPQNVELLAEVGIALALHLDDTQVRVKTFQAMEKRLRARINRLTVSQTPADWRSRVNTMNEELAVIQQRVVPLDERSKDLSKDAVQAIKKLDSIPREESPRDALARLRARALMNGALGGMDAPALAVKLAQAELRDWSALAMAEFALHETPPSRTQLQNAVSAMERMMESNRTYLRPYVLGARLALMRDQPAAAQALLETVITLNPKHELAQQLLDYARVLEEPEPEPLPQPKRQLPPGAPDTGNAPAAPVPEGTSGSSGP</sequence>
<feature type="compositionally biased region" description="Pro residues" evidence="1">
    <location>
        <begin position="32"/>
        <end position="50"/>
    </location>
</feature>
<evidence type="ECO:0000313" key="2">
    <source>
        <dbReference type="EMBL" id="ATB33238.1"/>
    </source>
</evidence>
<feature type="region of interest" description="Disordered" evidence="1">
    <location>
        <begin position="30"/>
        <end position="77"/>
    </location>
</feature>
<feature type="region of interest" description="Disordered" evidence="1">
    <location>
        <begin position="676"/>
        <end position="716"/>
    </location>
</feature>
<name>A0A250IPN7_9BACT</name>
<organism evidence="2 3">
    <name type="scientific">Melittangium boletus DSM 14713</name>
    <dbReference type="NCBI Taxonomy" id="1294270"/>
    <lineage>
        <taxon>Bacteria</taxon>
        <taxon>Pseudomonadati</taxon>
        <taxon>Myxococcota</taxon>
        <taxon>Myxococcia</taxon>
        <taxon>Myxococcales</taxon>
        <taxon>Cystobacterineae</taxon>
        <taxon>Archangiaceae</taxon>
        <taxon>Melittangium</taxon>
    </lineage>
</organism>
<feature type="compositionally biased region" description="Low complexity" evidence="1">
    <location>
        <begin position="126"/>
        <end position="144"/>
    </location>
</feature>